<dbReference type="Proteomes" id="UP001141327">
    <property type="component" value="Unassembled WGS sequence"/>
</dbReference>
<dbReference type="PANTHER" id="PTHR46644">
    <property type="entry name" value="DNA REPAIR PROTEIN XRCC2"/>
    <property type="match status" value="1"/>
</dbReference>
<accession>A0ABQ8UNA2</accession>
<evidence type="ECO:0000313" key="2">
    <source>
        <dbReference type="Proteomes" id="UP001141327"/>
    </source>
</evidence>
<sequence length="308" mass="34209">MLNWQQLLTPDETALEVFTRAHQVRPIHTGIKALDHEVPQGLDGDVVEVVGSAGSGKTELLLNVLVTFLLSEPYDGIGATALFFDCDQRLQILRLRQLLHDRLTRCTACPPDQAEAEVEASLHRLLVIRCPTAEHFLAAVHLIPVLLAQRPALRLLCVDSVTAFHWNERGTPFSDRCSSRAFSLLAEFARRHHLVCFGTRPRFKFPLRADPPWESAVTYRLDLQRTAVPPAPPMSLAALLLPGQSRTGTTFPPPIEAAFSCDFSVTEQALAEYTRGRWGPPTSLGQQQCLPSSVRYPFQVREGGLEFG</sequence>
<evidence type="ECO:0008006" key="3">
    <source>
        <dbReference type="Google" id="ProtNLM"/>
    </source>
</evidence>
<dbReference type="Gene3D" id="3.40.50.300">
    <property type="entry name" value="P-loop containing nucleotide triphosphate hydrolases"/>
    <property type="match status" value="1"/>
</dbReference>
<name>A0ABQ8UNA2_9EUKA</name>
<comment type="caution">
    <text evidence="1">The sequence shown here is derived from an EMBL/GenBank/DDBJ whole genome shotgun (WGS) entry which is preliminary data.</text>
</comment>
<reference evidence="1" key="1">
    <citation type="journal article" date="2022" name="bioRxiv">
        <title>Genomics of Preaxostyla Flagellates Illuminates Evolutionary Transitions and the Path Towards Mitochondrial Loss.</title>
        <authorList>
            <person name="Novak L.V.F."/>
            <person name="Treitli S.C."/>
            <person name="Pyrih J."/>
            <person name="Halakuc P."/>
            <person name="Pipaliya S.V."/>
            <person name="Vacek V."/>
            <person name="Brzon O."/>
            <person name="Soukal P."/>
            <person name="Eme L."/>
            <person name="Dacks J.B."/>
            <person name="Karnkowska A."/>
            <person name="Elias M."/>
            <person name="Hampl V."/>
        </authorList>
    </citation>
    <scope>NUCLEOTIDE SEQUENCE</scope>
    <source>
        <strain evidence="1">RCP-MX</strain>
    </source>
</reference>
<gene>
    <name evidence="1" type="ORF">PAPYR_2877</name>
</gene>
<dbReference type="EMBL" id="JAPMOS010000011">
    <property type="protein sequence ID" value="KAJ4460659.1"/>
    <property type="molecule type" value="Genomic_DNA"/>
</dbReference>
<proteinExistence type="predicted"/>
<dbReference type="InterPro" id="IPR027417">
    <property type="entry name" value="P-loop_NTPase"/>
</dbReference>
<dbReference type="InterPro" id="IPR030547">
    <property type="entry name" value="XRCC2"/>
</dbReference>
<protein>
    <recommendedName>
        <fullName evidence="3">DNA repair protein XRCC2</fullName>
    </recommendedName>
</protein>
<keyword evidence="2" id="KW-1185">Reference proteome</keyword>
<organism evidence="1 2">
    <name type="scientific">Paratrimastix pyriformis</name>
    <dbReference type="NCBI Taxonomy" id="342808"/>
    <lineage>
        <taxon>Eukaryota</taxon>
        <taxon>Metamonada</taxon>
        <taxon>Preaxostyla</taxon>
        <taxon>Paratrimastigidae</taxon>
        <taxon>Paratrimastix</taxon>
    </lineage>
</organism>
<evidence type="ECO:0000313" key="1">
    <source>
        <dbReference type="EMBL" id="KAJ4460659.1"/>
    </source>
</evidence>
<dbReference type="SUPFAM" id="SSF52540">
    <property type="entry name" value="P-loop containing nucleoside triphosphate hydrolases"/>
    <property type="match status" value="1"/>
</dbReference>
<dbReference type="PANTHER" id="PTHR46644:SF2">
    <property type="entry name" value="DNA REPAIR PROTEIN XRCC2"/>
    <property type="match status" value="1"/>
</dbReference>